<dbReference type="GO" id="GO:0005776">
    <property type="term" value="C:autophagosome"/>
    <property type="evidence" value="ECO:0007669"/>
    <property type="project" value="TreeGrafter"/>
</dbReference>
<dbReference type="PANTHER" id="PTHR34659:SF1">
    <property type="entry name" value="PROTEIN EGT2"/>
    <property type="match status" value="1"/>
</dbReference>
<reference evidence="2" key="1">
    <citation type="journal article" date="2017" name="Front. Plant Sci.">
        <title>Climate Clever Clovers: New Paradigm to Reduce the Environmental Footprint of Ruminants by Breeding Low Methanogenic Forages Utilizing Haplotype Variation.</title>
        <authorList>
            <person name="Kaur P."/>
            <person name="Appels R."/>
            <person name="Bayer P.E."/>
            <person name="Keeble-Gagnere G."/>
            <person name="Wang J."/>
            <person name="Hirakawa H."/>
            <person name="Shirasawa K."/>
            <person name="Vercoe P."/>
            <person name="Stefanova K."/>
            <person name="Durmic Z."/>
            <person name="Nichols P."/>
            <person name="Revell C."/>
            <person name="Isobe S.N."/>
            <person name="Edwards D."/>
            <person name="Erskine W."/>
        </authorList>
    </citation>
    <scope>NUCLEOTIDE SEQUENCE [LARGE SCALE GENOMIC DNA]</scope>
    <source>
        <strain evidence="2">cv. Daliak</strain>
    </source>
</reference>
<dbReference type="OrthoDB" id="1644512at2759"/>
<gene>
    <name evidence="1" type="ORF">TSUD_369990</name>
</gene>
<dbReference type="AlphaFoldDB" id="A0A2Z6MSS9"/>
<dbReference type="EMBL" id="DF973602">
    <property type="protein sequence ID" value="GAU35734.1"/>
    <property type="molecule type" value="Genomic_DNA"/>
</dbReference>
<dbReference type="GO" id="GO:0061908">
    <property type="term" value="C:phagophore"/>
    <property type="evidence" value="ECO:0007669"/>
    <property type="project" value="TreeGrafter"/>
</dbReference>
<proteinExistence type="predicted"/>
<dbReference type="InterPro" id="IPR053273">
    <property type="entry name" value="CST_Regulator"/>
</dbReference>
<sequence>MNLKVNRINWVGNIYQKFEAVCQEVDGIVGQDAVKYLDNQVQNVGDSIKMLYSEVVHELLPSPTLSSSTKYEARSFPLKNNVGSTVKSVGGVEDRNKNVGEEHPINNFIESLQDSIAMDLANDQQQDNPEKHELVNQARSATCSDSAEVEDSFKTRESVADDSREILAELTIIEETDVKSASELVNLISDREKEPFEFSIHSQSCSGSSDTACGVSVRTEEPCLIVEENNMNSSAEVLNFKTEKSSDVVKGDTGILAEVSSASCKRPNITETSTSYFNSSLVSDSPYSESVGSYPFEIESYKRNSGDVALSISDSSMAHVCCEPPQIASQVKESRDGIVSSCRCQSAESNDESCSIELRLKDIQLNNDTKLEESCVFVKDSELYAVSYRIQQLRSYKKRIQDAFASKKRLAKEYEQLAIWYGDADMEPSQDLPGTRLPFSSRTYTNSKDLEVQQASETEWELL</sequence>
<evidence type="ECO:0000313" key="2">
    <source>
        <dbReference type="Proteomes" id="UP000242715"/>
    </source>
</evidence>
<dbReference type="GO" id="GO:0006950">
    <property type="term" value="P:response to stress"/>
    <property type="evidence" value="ECO:0007669"/>
    <property type="project" value="TreeGrafter"/>
</dbReference>
<dbReference type="Proteomes" id="UP000242715">
    <property type="component" value="Unassembled WGS sequence"/>
</dbReference>
<dbReference type="PANTHER" id="PTHR34659">
    <property type="entry name" value="BNAA05G11610D PROTEIN"/>
    <property type="match status" value="1"/>
</dbReference>
<keyword evidence="2" id="KW-1185">Reference proteome</keyword>
<name>A0A2Z6MSS9_TRISU</name>
<organism evidence="1 2">
    <name type="scientific">Trifolium subterraneum</name>
    <name type="common">Subterranean clover</name>
    <dbReference type="NCBI Taxonomy" id="3900"/>
    <lineage>
        <taxon>Eukaryota</taxon>
        <taxon>Viridiplantae</taxon>
        <taxon>Streptophyta</taxon>
        <taxon>Embryophyta</taxon>
        <taxon>Tracheophyta</taxon>
        <taxon>Spermatophyta</taxon>
        <taxon>Magnoliopsida</taxon>
        <taxon>eudicotyledons</taxon>
        <taxon>Gunneridae</taxon>
        <taxon>Pentapetalae</taxon>
        <taxon>rosids</taxon>
        <taxon>fabids</taxon>
        <taxon>Fabales</taxon>
        <taxon>Fabaceae</taxon>
        <taxon>Papilionoideae</taxon>
        <taxon>50 kb inversion clade</taxon>
        <taxon>NPAAA clade</taxon>
        <taxon>Hologalegina</taxon>
        <taxon>IRL clade</taxon>
        <taxon>Trifolieae</taxon>
        <taxon>Trifolium</taxon>
    </lineage>
</organism>
<protein>
    <submittedName>
        <fullName evidence="1">Uncharacterized protein</fullName>
    </submittedName>
</protein>
<accession>A0A2Z6MSS9</accession>
<evidence type="ECO:0000313" key="1">
    <source>
        <dbReference type="EMBL" id="GAU35734.1"/>
    </source>
</evidence>